<reference evidence="1 2" key="1">
    <citation type="journal article" date="2011" name="Cell">
        <title>The monarch butterfly genome yields insights into long-distance migration.</title>
        <authorList>
            <person name="Zhan S."/>
            <person name="Merlin C."/>
            <person name="Boore J.L."/>
            <person name="Reppert S.M."/>
        </authorList>
    </citation>
    <scope>NUCLEOTIDE SEQUENCE [LARGE SCALE GENOMIC DNA]</scope>
    <source>
        <strain evidence="1">F-2</strain>
    </source>
</reference>
<dbReference type="AlphaFoldDB" id="A0A212EQT3"/>
<gene>
    <name evidence="1" type="ORF">KGM_200018</name>
</gene>
<dbReference type="InParanoid" id="A0A212EQT3"/>
<dbReference type="EMBL" id="AGBW02013226">
    <property type="protein sequence ID" value="OWR43850.1"/>
    <property type="molecule type" value="Genomic_DNA"/>
</dbReference>
<name>A0A212EQT3_DANPL</name>
<protein>
    <submittedName>
        <fullName evidence="1">Uncharacterized protein</fullName>
    </submittedName>
</protein>
<dbReference type="KEGG" id="dpl:KGM_200018"/>
<organism evidence="1 2">
    <name type="scientific">Danaus plexippus plexippus</name>
    <dbReference type="NCBI Taxonomy" id="278856"/>
    <lineage>
        <taxon>Eukaryota</taxon>
        <taxon>Metazoa</taxon>
        <taxon>Ecdysozoa</taxon>
        <taxon>Arthropoda</taxon>
        <taxon>Hexapoda</taxon>
        <taxon>Insecta</taxon>
        <taxon>Pterygota</taxon>
        <taxon>Neoptera</taxon>
        <taxon>Endopterygota</taxon>
        <taxon>Lepidoptera</taxon>
        <taxon>Glossata</taxon>
        <taxon>Ditrysia</taxon>
        <taxon>Papilionoidea</taxon>
        <taxon>Nymphalidae</taxon>
        <taxon>Danainae</taxon>
        <taxon>Danaini</taxon>
        <taxon>Danaina</taxon>
        <taxon>Danaus</taxon>
        <taxon>Danaus</taxon>
    </lineage>
</organism>
<evidence type="ECO:0000313" key="2">
    <source>
        <dbReference type="Proteomes" id="UP000007151"/>
    </source>
</evidence>
<dbReference type="Proteomes" id="UP000007151">
    <property type="component" value="Unassembled WGS sequence"/>
</dbReference>
<proteinExistence type="predicted"/>
<evidence type="ECO:0000313" key="1">
    <source>
        <dbReference type="EMBL" id="OWR43850.1"/>
    </source>
</evidence>
<comment type="caution">
    <text evidence="1">The sequence shown here is derived from an EMBL/GenBank/DDBJ whole genome shotgun (WGS) entry which is preliminary data.</text>
</comment>
<keyword evidence="2" id="KW-1185">Reference proteome</keyword>
<accession>A0A212EQT3</accession>
<sequence length="67" mass="7982">MIPTESFLYEYMRVSRCRCDFVALTTYIMPRNYKNSPDVFCFIGGEFTIKAQRNGLFSRVKSAYERY</sequence>